<dbReference type="PROSITE" id="PS50106">
    <property type="entry name" value="PDZ"/>
    <property type="match status" value="1"/>
</dbReference>
<evidence type="ECO:0000256" key="4">
    <source>
        <dbReference type="ARBA" id="ARBA00022490"/>
    </source>
</evidence>
<evidence type="ECO:0000259" key="8">
    <source>
        <dbReference type="PROSITE" id="PS50003"/>
    </source>
</evidence>
<dbReference type="SUPFAM" id="SSF50156">
    <property type="entry name" value="PDZ domain-like"/>
    <property type="match status" value="1"/>
</dbReference>
<dbReference type="InterPro" id="IPR001849">
    <property type="entry name" value="PH_domain"/>
</dbReference>
<evidence type="ECO:0000256" key="5">
    <source>
        <dbReference type="ARBA" id="ARBA00022737"/>
    </source>
</evidence>
<keyword evidence="6" id="KW-0472">Membrane</keyword>
<evidence type="ECO:0000313" key="12">
    <source>
        <dbReference type="WBParaSite" id="TCLT_0000473601-mRNA-1"/>
    </source>
</evidence>
<dbReference type="PANTHER" id="PTHR10554:SF12">
    <property type="entry name" value="IP02644P"/>
    <property type="match status" value="1"/>
</dbReference>
<proteinExistence type="inferred from homology"/>
<dbReference type="Gene3D" id="2.30.42.10">
    <property type="match status" value="1"/>
</dbReference>
<dbReference type="WBParaSite" id="TCLT_0000473601-mRNA-1">
    <property type="protein sequence ID" value="TCLT_0000473601-mRNA-1"/>
    <property type="gene ID" value="TCLT_0000473601"/>
</dbReference>
<evidence type="ECO:0000256" key="1">
    <source>
        <dbReference type="ARBA" id="ARBA00004170"/>
    </source>
</evidence>
<dbReference type="InterPro" id="IPR011993">
    <property type="entry name" value="PH-like_dom_sf"/>
</dbReference>
<dbReference type="SMART" id="SM00228">
    <property type="entry name" value="PDZ"/>
    <property type="match status" value="1"/>
</dbReference>
<dbReference type="GO" id="GO:0005198">
    <property type="term" value="F:structural molecule activity"/>
    <property type="evidence" value="ECO:0007669"/>
    <property type="project" value="InterPro"/>
</dbReference>
<evidence type="ECO:0000256" key="6">
    <source>
        <dbReference type="ARBA" id="ARBA00023136"/>
    </source>
</evidence>
<dbReference type="SUPFAM" id="SSF50729">
    <property type="entry name" value="PH domain-like"/>
    <property type="match status" value="1"/>
</dbReference>
<dbReference type="STRING" id="103827.A0A158RBI1"/>
<dbReference type="Gene3D" id="2.30.29.30">
    <property type="entry name" value="Pleckstrin-homology domain (PH domain)/Phosphotyrosine-binding domain (PTB)"/>
    <property type="match status" value="1"/>
</dbReference>
<feature type="domain" description="PH" evidence="8">
    <location>
        <begin position="230"/>
        <end position="344"/>
    </location>
</feature>
<evidence type="ECO:0000313" key="11">
    <source>
        <dbReference type="Proteomes" id="UP000276776"/>
    </source>
</evidence>
<comment type="similarity">
    <text evidence="3">Belongs to the syntrophin family.</text>
</comment>
<evidence type="ECO:0000256" key="2">
    <source>
        <dbReference type="ARBA" id="ARBA00004245"/>
    </source>
</evidence>
<dbReference type="PANTHER" id="PTHR10554">
    <property type="entry name" value="SYNTROPHIN"/>
    <property type="match status" value="1"/>
</dbReference>
<reference evidence="12" key="1">
    <citation type="submission" date="2016-04" db="UniProtKB">
        <authorList>
            <consortium name="WormBaseParasite"/>
        </authorList>
    </citation>
    <scope>IDENTIFICATION</scope>
</reference>
<dbReference type="CDD" id="cd06801">
    <property type="entry name" value="PDZ_syntrophin-like"/>
    <property type="match status" value="1"/>
</dbReference>
<gene>
    <name evidence="10" type="ORF">TCLT_LOCUS4725</name>
</gene>
<sequence>MASVRGSFLDVYIDGEWIKTCATLDETALTLSTPADAHHGQGADIRTVRIVKRDGNGLGISIKGGRDNDMPIIISKIFKGMAADETGQLFVGDAIVAVNGDSLEDATHDEAVKALKKAGRIVDLHVRFMRDMCTRRENVIERIQWDDDSHGRIRSIGLKLAFVTRTTLQLEDIENKMFEIRSPSGRYSLILRCSNSAEADAWFETVHSCSCVLLTQALAQVNLMLGQNPQVRKMGWVAEQTVNESGITVWQPIFAALTLNDLLFYDSVPMLKSEWASPRVTRPLIATRVVQTTSRTAPVISGLSDVISFTTRTGTQQGVRSHMLRVETHRDLASWVKSIVTCTYEACSETGQVSCPCAWQDEQCELILQLDKGLSLIGHDGQIRWQYPFEAIRATGDDGNRFLWIDFGPPSGEQEIDLLSSPKPVVFILHSFLATKVYRLGLYA</sequence>
<evidence type="ECO:0000256" key="7">
    <source>
        <dbReference type="ARBA" id="ARBA00023212"/>
    </source>
</evidence>
<dbReference type="PROSITE" id="PS50003">
    <property type="entry name" value="PH_DOMAIN"/>
    <property type="match status" value="1"/>
</dbReference>
<dbReference type="SMART" id="SM00233">
    <property type="entry name" value="PH"/>
    <property type="match status" value="2"/>
</dbReference>
<protein>
    <submittedName>
        <fullName evidence="12">Syntrophin-1</fullName>
    </submittedName>
</protein>
<dbReference type="InterPro" id="IPR001478">
    <property type="entry name" value="PDZ"/>
</dbReference>
<dbReference type="Proteomes" id="UP000276776">
    <property type="component" value="Unassembled WGS sequence"/>
</dbReference>
<evidence type="ECO:0000313" key="10">
    <source>
        <dbReference type="EMBL" id="VDN01876.1"/>
    </source>
</evidence>
<dbReference type="EMBL" id="UYYF01004301">
    <property type="protein sequence ID" value="VDN01876.1"/>
    <property type="molecule type" value="Genomic_DNA"/>
</dbReference>
<keyword evidence="5" id="KW-0677">Repeat</keyword>
<reference evidence="10 11" key="2">
    <citation type="submission" date="2018-11" db="EMBL/GenBank/DDBJ databases">
        <authorList>
            <consortium name="Pathogen Informatics"/>
        </authorList>
    </citation>
    <scope>NUCLEOTIDE SEQUENCE [LARGE SCALE GENOMIC DNA]</scope>
</reference>
<evidence type="ECO:0000259" key="9">
    <source>
        <dbReference type="PROSITE" id="PS50106"/>
    </source>
</evidence>
<dbReference type="OrthoDB" id="409749at2759"/>
<dbReference type="InterPro" id="IPR015482">
    <property type="entry name" value="Syntrophin"/>
</dbReference>
<feature type="domain" description="PDZ" evidence="9">
    <location>
        <begin position="47"/>
        <end position="130"/>
    </location>
</feature>
<dbReference type="GO" id="GO:0016010">
    <property type="term" value="C:dystrophin-associated glycoprotein complex"/>
    <property type="evidence" value="ECO:0007669"/>
    <property type="project" value="TreeGrafter"/>
</dbReference>
<dbReference type="Pfam" id="PF00169">
    <property type="entry name" value="PH"/>
    <property type="match status" value="1"/>
</dbReference>
<keyword evidence="4" id="KW-0963">Cytoplasm</keyword>
<dbReference type="AlphaFoldDB" id="A0A158RBI1"/>
<dbReference type="InterPro" id="IPR055108">
    <property type="entry name" value="Syntrophin_4th"/>
</dbReference>
<dbReference type="Pfam" id="PF18012">
    <property type="entry name" value="PH_17"/>
    <property type="match status" value="1"/>
</dbReference>
<dbReference type="Pfam" id="PF23012">
    <property type="entry name" value="Syntrophin_4th"/>
    <property type="match status" value="1"/>
</dbReference>
<dbReference type="InterPro" id="IPR041428">
    <property type="entry name" value="PHsplit_syntrophin"/>
</dbReference>
<name>A0A158RBI1_THECL</name>
<accession>A0A158RBI1</accession>
<evidence type="ECO:0000256" key="3">
    <source>
        <dbReference type="ARBA" id="ARBA00010798"/>
    </source>
</evidence>
<organism evidence="12">
    <name type="scientific">Thelazia callipaeda</name>
    <name type="common">Oriental eyeworm</name>
    <name type="synonym">Parasitic nematode</name>
    <dbReference type="NCBI Taxonomy" id="103827"/>
    <lineage>
        <taxon>Eukaryota</taxon>
        <taxon>Metazoa</taxon>
        <taxon>Ecdysozoa</taxon>
        <taxon>Nematoda</taxon>
        <taxon>Chromadorea</taxon>
        <taxon>Rhabditida</taxon>
        <taxon>Spirurina</taxon>
        <taxon>Spiruromorpha</taxon>
        <taxon>Thelazioidea</taxon>
        <taxon>Thelaziidae</taxon>
        <taxon>Thelazia</taxon>
    </lineage>
</organism>
<dbReference type="GO" id="GO:0005856">
    <property type="term" value="C:cytoskeleton"/>
    <property type="evidence" value="ECO:0007669"/>
    <property type="project" value="UniProtKB-SubCell"/>
</dbReference>
<comment type="subcellular location">
    <subcellularLocation>
        <location evidence="2">Cytoplasm</location>
        <location evidence="2">Cytoskeleton</location>
    </subcellularLocation>
    <subcellularLocation>
        <location evidence="1">Membrane</location>
        <topology evidence="1">Peripheral membrane protein</topology>
    </subcellularLocation>
</comment>
<keyword evidence="11" id="KW-1185">Reference proteome</keyword>
<dbReference type="InterPro" id="IPR036034">
    <property type="entry name" value="PDZ_sf"/>
</dbReference>
<dbReference type="OMA" id="NPQVRKM"/>
<dbReference type="Pfam" id="PF00595">
    <property type="entry name" value="PDZ"/>
    <property type="match status" value="1"/>
</dbReference>
<keyword evidence="7" id="KW-0206">Cytoskeleton</keyword>